<evidence type="ECO:0000256" key="1">
    <source>
        <dbReference type="SAM" id="MobiDB-lite"/>
    </source>
</evidence>
<proteinExistence type="predicted"/>
<keyword evidence="3" id="KW-1185">Reference proteome</keyword>
<protein>
    <submittedName>
        <fullName evidence="2">Uncharacterized protein</fullName>
    </submittedName>
</protein>
<dbReference type="AlphaFoldDB" id="A0A2I2FFB4"/>
<accession>A0A2I2FFB4</accession>
<gene>
    <name evidence="2" type="ORF">BDW47DRAFT_14837</name>
</gene>
<dbReference type="RefSeq" id="XP_024673323.1">
    <property type="nucleotide sequence ID" value="XM_024818320.1"/>
</dbReference>
<feature type="region of interest" description="Disordered" evidence="1">
    <location>
        <begin position="1"/>
        <end position="28"/>
    </location>
</feature>
<reference evidence="2 3" key="1">
    <citation type="submission" date="2017-12" db="EMBL/GenBank/DDBJ databases">
        <authorList>
            <consortium name="DOE Joint Genome Institute"/>
            <person name="Haridas S."/>
            <person name="Kjaerbolling I."/>
            <person name="Vesth T.C."/>
            <person name="Frisvad J.C."/>
            <person name="Nybo J.L."/>
            <person name="Theobald S."/>
            <person name="Kuo A."/>
            <person name="Bowyer P."/>
            <person name="Matsuda Y."/>
            <person name="Mondo S."/>
            <person name="Lyhne E.K."/>
            <person name="Kogle M.E."/>
            <person name="Clum A."/>
            <person name="Lipzen A."/>
            <person name="Salamov A."/>
            <person name="Ngan C.Y."/>
            <person name="Daum C."/>
            <person name="Chiniquy J."/>
            <person name="Barry K."/>
            <person name="LaButti K."/>
            <person name="Simmons B.A."/>
            <person name="Magnuson J.K."/>
            <person name="Mortensen U.H."/>
            <person name="Larsen T.O."/>
            <person name="Grigoriev I.V."/>
            <person name="Baker S.E."/>
            <person name="Andersen M.R."/>
            <person name="Nordberg H.P."/>
            <person name="Cantor M.N."/>
            <person name="Hua S.X."/>
        </authorList>
    </citation>
    <scope>NUCLEOTIDE SEQUENCE [LARGE SCALE GENOMIC DNA]</scope>
    <source>
        <strain evidence="2 3">CBS 102.13</strain>
    </source>
</reference>
<dbReference type="GeneID" id="36525480"/>
<dbReference type="EMBL" id="KZ559130">
    <property type="protein sequence ID" value="PLB39311.1"/>
    <property type="molecule type" value="Genomic_DNA"/>
</dbReference>
<dbReference type="Proteomes" id="UP000234585">
    <property type="component" value="Unassembled WGS sequence"/>
</dbReference>
<evidence type="ECO:0000313" key="2">
    <source>
        <dbReference type="EMBL" id="PLB39311.1"/>
    </source>
</evidence>
<evidence type="ECO:0000313" key="3">
    <source>
        <dbReference type="Proteomes" id="UP000234585"/>
    </source>
</evidence>
<organism evidence="2 3">
    <name type="scientific">Aspergillus candidus</name>
    <dbReference type="NCBI Taxonomy" id="41067"/>
    <lineage>
        <taxon>Eukaryota</taxon>
        <taxon>Fungi</taxon>
        <taxon>Dikarya</taxon>
        <taxon>Ascomycota</taxon>
        <taxon>Pezizomycotina</taxon>
        <taxon>Eurotiomycetes</taxon>
        <taxon>Eurotiomycetidae</taxon>
        <taxon>Eurotiales</taxon>
        <taxon>Aspergillaceae</taxon>
        <taxon>Aspergillus</taxon>
        <taxon>Aspergillus subgen. Circumdati</taxon>
    </lineage>
</organism>
<name>A0A2I2FFB4_ASPCN</name>
<sequence>MGEEEKKKKRETQSGDGENEKKGRVQSAQKKFYPPLVAMQTAAGSCMRIMQGPDAIYIHFSSQSILFCSCLCCRWK</sequence>